<dbReference type="Proteomes" id="UP000619033">
    <property type="component" value="Unassembled WGS sequence"/>
</dbReference>
<evidence type="ECO:0000256" key="3">
    <source>
        <dbReference type="ARBA" id="ARBA00022630"/>
    </source>
</evidence>
<comment type="caution">
    <text evidence="9">The sequence shown here is derived from an EMBL/GenBank/DDBJ whole genome shotgun (WGS) entry which is preliminary data.</text>
</comment>
<dbReference type="RefSeq" id="WP_202659689.1">
    <property type="nucleotide sequence ID" value="NZ_JAESVP010000004.1"/>
</dbReference>
<dbReference type="InterPro" id="IPR031656">
    <property type="entry name" value="DAO_C"/>
</dbReference>
<dbReference type="GO" id="GO:0006071">
    <property type="term" value="P:glycerol metabolic process"/>
    <property type="evidence" value="ECO:0007669"/>
    <property type="project" value="UniProtKB-KW"/>
</dbReference>
<keyword evidence="3" id="KW-0285">Flavoprotein</keyword>
<keyword evidence="5" id="KW-0274">FAD</keyword>
<keyword evidence="10" id="KW-1185">Reference proteome</keyword>
<dbReference type="InterPro" id="IPR006076">
    <property type="entry name" value="FAD-dep_OxRdtase"/>
</dbReference>
<dbReference type="InterPro" id="IPR038299">
    <property type="entry name" value="DAO_C_sf"/>
</dbReference>
<evidence type="ECO:0000256" key="6">
    <source>
        <dbReference type="ARBA" id="ARBA00023002"/>
    </source>
</evidence>
<dbReference type="EMBL" id="JAESVP010000004">
    <property type="protein sequence ID" value="MBL4928197.1"/>
    <property type="molecule type" value="Genomic_DNA"/>
</dbReference>
<dbReference type="GO" id="GO:0046168">
    <property type="term" value="P:glycerol-3-phosphate catabolic process"/>
    <property type="evidence" value="ECO:0007669"/>
    <property type="project" value="TreeGrafter"/>
</dbReference>
<evidence type="ECO:0000259" key="7">
    <source>
        <dbReference type="Pfam" id="PF01266"/>
    </source>
</evidence>
<gene>
    <name evidence="9" type="ORF">JI744_08790</name>
</gene>
<feature type="domain" description="Alpha-glycerophosphate oxidase C-terminal" evidence="8">
    <location>
        <begin position="423"/>
        <end position="535"/>
    </location>
</feature>
<comment type="cofactor">
    <cofactor evidence="1">
        <name>FAD</name>
        <dbReference type="ChEBI" id="CHEBI:57692"/>
    </cofactor>
</comment>
<keyword evidence="4" id="KW-0319">Glycerol metabolism</keyword>
<dbReference type="Pfam" id="PF01266">
    <property type="entry name" value="DAO"/>
    <property type="match status" value="1"/>
</dbReference>
<organism evidence="9 10">
    <name type="scientific">Fuscibacter oryzae</name>
    <dbReference type="NCBI Taxonomy" id="2803939"/>
    <lineage>
        <taxon>Bacteria</taxon>
        <taxon>Pseudomonadati</taxon>
        <taxon>Pseudomonadota</taxon>
        <taxon>Alphaproteobacteria</taxon>
        <taxon>Rhodobacterales</taxon>
        <taxon>Paracoccaceae</taxon>
        <taxon>Fuscibacter</taxon>
    </lineage>
</organism>
<comment type="similarity">
    <text evidence="2">Belongs to the FAD-dependent glycerol-3-phosphate dehydrogenase family.</text>
</comment>
<evidence type="ECO:0000256" key="5">
    <source>
        <dbReference type="ARBA" id="ARBA00022827"/>
    </source>
</evidence>
<dbReference type="PANTHER" id="PTHR11985:SF35">
    <property type="entry name" value="ANAEROBIC GLYCEROL-3-PHOSPHATE DEHYDROGENASE SUBUNIT A"/>
    <property type="match status" value="1"/>
</dbReference>
<evidence type="ECO:0000313" key="10">
    <source>
        <dbReference type="Proteomes" id="UP000619033"/>
    </source>
</evidence>
<dbReference type="Gene3D" id="3.50.50.60">
    <property type="entry name" value="FAD/NAD(P)-binding domain"/>
    <property type="match status" value="1"/>
</dbReference>
<proteinExistence type="inferred from homology"/>
<sequence>MISATSPDTPLARDAAWSVLGGLSQVDVLIIGGGVNGVATLRDLALNGVTAVLVEQGDFCSGASGASSRMAHGGLRYLEGREFRLVAEAARERNALLHDAPHAVRPLQIVVPLEHRLRGLGGAILRFSGLSKRPGPLSLVALKGALTFYERFGAVRRALPRHSAWGRNAAVTKGMPDGVKAVVTYFDGQILCPEGLVMEMLGEAMTQSGVTALNHVAWAPDGAGGIVITDTIQGGRQAVVHPRVIVNAAGAAIDRVNARLGIAGTLIRGVKGAHLLLRNALLQRRMNGRAYYFDDGTGRMVICLPVGDCILMGTTEVETADPDDRNVEGAEIGYLLAALTRLFADIRPTRDQIIAVTTGIRPLQAGDGSATQAARDHALVEARHGTVPVLSLVGGKWTTFRSFAEQAADVALTRLGRRRNLSTAGRPYPGAAALDAATLAARLGTSEARIATLIVRYGALAAAVAVEEAAGPMVALPGQPDYSEAEIAWLVRNRMACRLEDLVLRRTGLVTTGCLTAETLRACAAVMARKLGRDESWIEAELATVLRDPRILGLQVVTRA</sequence>
<evidence type="ECO:0000313" key="9">
    <source>
        <dbReference type="EMBL" id="MBL4928197.1"/>
    </source>
</evidence>
<protein>
    <submittedName>
        <fullName evidence="9">FAD-dependent oxidoreductase</fullName>
    </submittedName>
</protein>
<dbReference type="SUPFAM" id="SSF51905">
    <property type="entry name" value="FAD/NAD(P)-binding domain"/>
    <property type="match status" value="1"/>
</dbReference>
<accession>A0A8J7MPV6</accession>
<dbReference type="Pfam" id="PF16901">
    <property type="entry name" value="DAO_C"/>
    <property type="match status" value="1"/>
</dbReference>
<name>A0A8J7MPV6_9RHOB</name>
<reference evidence="9" key="1">
    <citation type="submission" date="2021-01" db="EMBL/GenBank/DDBJ databases">
        <title>Genome seq and assembly of Tabrizicola sp. KVB23.</title>
        <authorList>
            <person name="Chhetri G."/>
        </authorList>
    </citation>
    <scope>NUCLEOTIDE SEQUENCE</scope>
    <source>
        <strain evidence="9">KVB23</strain>
    </source>
</reference>
<dbReference type="PANTHER" id="PTHR11985">
    <property type="entry name" value="GLYCEROL-3-PHOSPHATE DEHYDROGENASE"/>
    <property type="match status" value="1"/>
</dbReference>
<keyword evidence="6" id="KW-0560">Oxidoreductase</keyword>
<dbReference type="InterPro" id="IPR036188">
    <property type="entry name" value="FAD/NAD-bd_sf"/>
</dbReference>
<dbReference type="Gene3D" id="3.30.9.10">
    <property type="entry name" value="D-Amino Acid Oxidase, subunit A, domain 2"/>
    <property type="match status" value="1"/>
</dbReference>
<dbReference type="PRINTS" id="PR01001">
    <property type="entry name" value="FADG3PDH"/>
</dbReference>
<dbReference type="Gene3D" id="1.10.8.870">
    <property type="entry name" value="Alpha-glycerophosphate oxidase, cap domain"/>
    <property type="match status" value="1"/>
</dbReference>
<evidence type="ECO:0000256" key="2">
    <source>
        <dbReference type="ARBA" id="ARBA00007330"/>
    </source>
</evidence>
<evidence type="ECO:0000259" key="8">
    <source>
        <dbReference type="Pfam" id="PF16901"/>
    </source>
</evidence>
<evidence type="ECO:0000256" key="1">
    <source>
        <dbReference type="ARBA" id="ARBA00001974"/>
    </source>
</evidence>
<dbReference type="GO" id="GO:0004368">
    <property type="term" value="F:glycerol-3-phosphate dehydrogenase (quinone) activity"/>
    <property type="evidence" value="ECO:0007669"/>
    <property type="project" value="InterPro"/>
</dbReference>
<dbReference type="AlphaFoldDB" id="A0A8J7MPV6"/>
<feature type="domain" description="FAD dependent oxidoreductase" evidence="7">
    <location>
        <begin position="27"/>
        <end position="399"/>
    </location>
</feature>
<evidence type="ECO:0000256" key="4">
    <source>
        <dbReference type="ARBA" id="ARBA00022798"/>
    </source>
</evidence>
<dbReference type="InterPro" id="IPR000447">
    <property type="entry name" value="G3P_DH_FAD-dep"/>
</dbReference>